<evidence type="ECO:0000256" key="1">
    <source>
        <dbReference type="ARBA" id="ARBA00006987"/>
    </source>
</evidence>
<dbReference type="EMBL" id="NEVL01000003">
    <property type="protein sequence ID" value="OZI35531.1"/>
    <property type="molecule type" value="Genomic_DNA"/>
</dbReference>
<feature type="chain" id="PRO_5012311532" evidence="2">
    <location>
        <begin position="24"/>
        <end position="331"/>
    </location>
</feature>
<dbReference type="RefSeq" id="WP_094826340.1">
    <property type="nucleotide sequence ID" value="NZ_NEVL01000003.1"/>
</dbReference>
<name>A0A261SEN2_9BORD</name>
<evidence type="ECO:0000313" key="3">
    <source>
        <dbReference type="EMBL" id="OZI35531.1"/>
    </source>
</evidence>
<dbReference type="CDD" id="cd13578">
    <property type="entry name" value="PBP2_Bug27"/>
    <property type="match status" value="1"/>
</dbReference>
<dbReference type="InterPro" id="IPR042100">
    <property type="entry name" value="Bug_dom1"/>
</dbReference>
<dbReference type="Gene3D" id="3.40.190.150">
    <property type="entry name" value="Bordetella uptake gene, domain 1"/>
    <property type="match status" value="1"/>
</dbReference>
<accession>A0A261SEN2</accession>
<protein>
    <submittedName>
        <fullName evidence="3">LacI family transcriptional regulator</fullName>
    </submittedName>
</protein>
<evidence type="ECO:0000313" key="4">
    <source>
        <dbReference type="Proteomes" id="UP000217005"/>
    </source>
</evidence>
<dbReference type="PROSITE" id="PS51318">
    <property type="entry name" value="TAT"/>
    <property type="match status" value="1"/>
</dbReference>
<feature type="signal peptide" evidence="2">
    <location>
        <begin position="1"/>
        <end position="23"/>
    </location>
</feature>
<dbReference type="PROSITE" id="PS51257">
    <property type="entry name" value="PROKAR_LIPOPROTEIN"/>
    <property type="match status" value="1"/>
</dbReference>
<comment type="caution">
    <text evidence="3">The sequence shown here is derived from an EMBL/GenBank/DDBJ whole genome shotgun (WGS) entry which is preliminary data.</text>
</comment>
<keyword evidence="2" id="KW-0732">Signal</keyword>
<gene>
    <name evidence="3" type="ORF">CEG14_10645</name>
</gene>
<comment type="similarity">
    <text evidence="1">Belongs to the UPF0065 (bug) family.</text>
</comment>
<reference evidence="3 4" key="1">
    <citation type="submission" date="2017-05" db="EMBL/GenBank/DDBJ databases">
        <title>Complete and WGS of Bordetella genogroups.</title>
        <authorList>
            <person name="Spilker T."/>
            <person name="LiPuma J."/>
        </authorList>
    </citation>
    <scope>NUCLEOTIDE SEQUENCE [LARGE SCALE GENOMIC DNA]</scope>
    <source>
        <strain evidence="3 4">AU17610</strain>
    </source>
</reference>
<dbReference type="Pfam" id="PF03401">
    <property type="entry name" value="TctC"/>
    <property type="match status" value="1"/>
</dbReference>
<evidence type="ECO:0000256" key="2">
    <source>
        <dbReference type="SAM" id="SignalP"/>
    </source>
</evidence>
<dbReference type="OrthoDB" id="8678477at2"/>
<organism evidence="3 4">
    <name type="scientific">Bordetella genomosp. 1</name>
    <dbReference type="NCBI Taxonomy" id="1395607"/>
    <lineage>
        <taxon>Bacteria</taxon>
        <taxon>Pseudomonadati</taxon>
        <taxon>Pseudomonadota</taxon>
        <taxon>Betaproteobacteria</taxon>
        <taxon>Burkholderiales</taxon>
        <taxon>Alcaligenaceae</taxon>
        <taxon>Bordetella</taxon>
    </lineage>
</organism>
<dbReference type="PANTHER" id="PTHR42928">
    <property type="entry name" value="TRICARBOXYLATE-BINDING PROTEIN"/>
    <property type="match status" value="1"/>
</dbReference>
<dbReference type="InterPro" id="IPR006311">
    <property type="entry name" value="TAT_signal"/>
</dbReference>
<dbReference type="PIRSF" id="PIRSF017082">
    <property type="entry name" value="YflP"/>
    <property type="match status" value="1"/>
</dbReference>
<dbReference type="PANTHER" id="PTHR42928:SF5">
    <property type="entry name" value="BLR1237 PROTEIN"/>
    <property type="match status" value="1"/>
</dbReference>
<proteinExistence type="inferred from homology"/>
<dbReference type="Proteomes" id="UP000217005">
    <property type="component" value="Unassembled WGS sequence"/>
</dbReference>
<dbReference type="Gene3D" id="3.40.190.10">
    <property type="entry name" value="Periplasmic binding protein-like II"/>
    <property type="match status" value="1"/>
</dbReference>
<sequence>MDRRRFMTAMAGSALACAVPARAALASQAAAGLPPGPVRLVVGFPAGGGTDVLARIVANKLSAQWGMPIVVENKVGAAGLIAAAEVARAAPDGNTLMMGHINALGIAPGLNPGLKFSAERDFSAIALVGKTPQLLVTRPDSPVATLDALVARCRAKPGQVSFGSSGVGSAQHLALALFEQAAGVSALHVPYSGSAPVMNDLIGGQLDFAIEGMTTTSSFVKAGRLRAIAQTGAQRAKAFADLPTIAESGYPGYEASIWFGLVGPGNMAPALVTRINADVNRALAQPDVVAQLESFGAEDGGGSAERFADFMRDERRKWAELIKARGITLQG</sequence>
<dbReference type="SUPFAM" id="SSF53850">
    <property type="entry name" value="Periplasmic binding protein-like II"/>
    <property type="match status" value="1"/>
</dbReference>
<dbReference type="AlphaFoldDB" id="A0A261SEN2"/>
<dbReference type="InterPro" id="IPR005064">
    <property type="entry name" value="BUG"/>
</dbReference>